<comment type="similarity">
    <text evidence="2">Belongs to the metallophosphoesterase superfamily. Purple acid phosphatase family.</text>
</comment>
<dbReference type="InterPro" id="IPR029052">
    <property type="entry name" value="Metallo-depent_PP-like"/>
</dbReference>
<dbReference type="eggNOG" id="KOG1378">
    <property type="taxonomic scope" value="Eukaryota"/>
</dbReference>
<dbReference type="SUPFAM" id="SSF49363">
    <property type="entry name" value="Purple acid phosphatase, N-terminal domain"/>
    <property type="match status" value="1"/>
</dbReference>
<comment type="catalytic activity">
    <reaction evidence="2">
        <text>a phosphate monoester + H2O = an alcohol + phosphate</text>
        <dbReference type="Rhea" id="RHEA:15017"/>
        <dbReference type="ChEBI" id="CHEBI:15377"/>
        <dbReference type="ChEBI" id="CHEBI:30879"/>
        <dbReference type="ChEBI" id="CHEBI:43474"/>
        <dbReference type="ChEBI" id="CHEBI:67140"/>
        <dbReference type="EC" id="3.1.3.2"/>
    </reaction>
</comment>
<evidence type="ECO:0000313" key="5">
    <source>
        <dbReference type="EMBL" id="CAD5227947.1"/>
    </source>
</evidence>
<evidence type="ECO:0000313" key="6">
    <source>
        <dbReference type="Proteomes" id="UP000095284"/>
    </source>
</evidence>
<feature type="domain" description="Calcineurin-like phosphoesterase" evidence="3">
    <location>
        <begin position="122"/>
        <end position="205"/>
    </location>
</feature>
<evidence type="ECO:0000313" key="7">
    <source>
        <dbReference type="Proteomes" id="UP000659654"/>
    </source>
</evidence>
<dbReference type="EMBL" id="CAJFDI010000004">
    <property type="protein sequence ID" value="CAD5227947.1"/>
    <property type="molecule type" value="Genomic_DNA"/>
</dbReference>
<dbReference type="EC" id="3.1.3.2" evidence="2"/>
<dbReference type="OrthoDB" id="45007at2759"/>
<dbReference type="Proteomes" id="UP000659654">
    <property type="component" value="Unassembled WGS sequence"/>
</dbReference>
<dbReference type="EMBL" id="CAJFCV020000004">
    <property type="protein sequence ID" value="CAG9118365.1"/>
    <property type="molecule type" value="Genomic_DNA"/>
</dbReference>
<dbReference type="Gene3D" id="3.60.21.10">
    <property type="match status" value="1"/>
</dbReference>
<dbReference type="AlphaFoldDB" id="A0A1I7RMC0"/>
<evidence type="ECO:0000259" key="3">
    <source>
        <dbReference type="Pfam" id="PF00149"/>
    </source>
</evidence>
<accession>A0A1I7RMC0</accession>
<dbReference type="GO" id="GO:0046872">
    <property type="term" value="F:metal ion binding"/>
    <property type="evidence" value="ECO:0007669"/>
    <property type="project" value="InterPro"/>
</dbReference>
<feature type="chain" id="PRO_5035483909" description="Purple acid phosphatase" evidence="2">
    <location>
        <begin position="21"/>
        <end position="251"/>
    </location>
</feature>
<dbReference type="WBParaSite" id="BXY_0185500.1">
    <property type="protein sequence ID" value="BXY_0185500.1"/>
    <property type="gene ID" value="BXY_0185500"/>
</dbReference>
<evidence type="ECO:0000256" key="2">
    <source>
        <dbReference type="RuleBase" id="RU361203"/>
    </source>
</evidence>
<keyword evidence="7" id="KW-1185">Reference proteome</keyword>
<evidence type="ECO:0000259" key="4">
    <source>
        <dbReference type="Pfam" id="PF16656"/>
    </source>
</evidence>
<dbReference type="GO" id="GO:0003993">
    <property type="term" value="F:acid phosphatase activity"/>
    <property type="evidence" value="ECO:0007669"/>
    <property type="project" value="UniProtKB-EC"/>
</dbReference>
<dbReference type="InterPro" id="IPR004843">
    <property type="entry name" value="Calcineurin-like_PHP"/>
</dbReference>
<reference evidence="5" key="2">
    <citation type="submission" date="2020-09" db="EMBL/GenBank/DDBJ databases">
        <authorList>
            <person name="Kikuchi T."/>
        </authorList>
    </citation>
    <scope>NUCLEOTIDE SEQUENCE</scope>
    <source>
        <strain evidence="5">Ka4C1</strain>
    </source>
</reference>
<dbReference type="InterPro" id="IPR008963">
    <property type="entry name" value="Purple_acid_Pase-like_N"/>
</dbReference>
<protein>
    <recommendedName>
        <fullName evidence="2">Purple acid phosphatase</fullName>
        <ecNumber evidence="2">3.1.3.2</ecNumber>
    </recommendedName>
</protein>
<feature type="domain" description="Purple acid phosphatase N-terminal" evidence="4">
    <location>
        <begin position="22"/>
        <end position="112"/>
    </location>
</feature>
<evidence type="ECO:0000313" key="8">
    <source>
        <dbReference type="WBParaSite" id="BXY_0185500.1"/>
    </source>
</evidence>
<evidence type="ECO:0000256" key="1">
    <source>
        <dbReference type="ARBA" id="ARBA00022729"/>
    </source>
</evidence>
<keyword evidence="1 2" id="KW-0732">Signal</keyword>
<sequence>MSQAFPCFIVLVACISMVQAAPEQVHLALCKEPDCMSVSWVTMHDEGGQKIVYGRDVNASNHESPAKTVKWTFKGITRYMHNVKISNLRYDSKYHYYVGNGKSNSKKFFFTTFPKGDNFLFKVGLVGDLGIAGKSIPYMIEATQKRWIHMVVHVGDIAYNLQNRQGKLGDAYMRKIEPIAAYIPYMVIAGNHEEDGEDFANLRYRFSMPDSVSGDNQYYSFNVGQVHWVGLSSELYAYAHKYGKGRVQNQY</sequence>
<dbReference type="SMR" id="A0A1I7RMC0"/>
<dbReference type="PANTHER" id="PTHR45867">
    <property type="entry name" value="PURPLE ACID PHOSPHATASE"/>
    <property type="match status" value="1"/>
</dbReference>
<name>A0A1I7RMC0_BURXY</name>
<reference evidence="8" key="1">
    <citation type="submission" date="2016-11" db="UniProtKB">
        <authorList>
            <consortium name="WormBaseParasite"/>
        </authorList>
    </citation>
    <scope>IDENTIFICATION</scope>
</reference>
<dbReference type="PANTHER" id="PTHR45867:SF10">
    <property type="entry name" value="PURPLE ACID PHOSPHATASE"/>
    <property type="match status" value="1"/>
</dbReference>
<keyword evidence="2" id="KW-0378">Hydrolase</keyword>
<proteinExistence type="inferred from homology"/>
<dbReference type="Proteomes" id="UP000095284">
    <property type="component" value="Unplaced"/>
</dbReference>
<organism evidence="6 8">
    <name type="scientific">Bursaphelenchus xylophilus</name>
    <name type="common">Pinewood nematode worm</name>
    <name type="synonym">Aphelenchoides xylophilus</name>
    <dbReference type="NCBI Taxonomy" id="6326"/>
    <lineage>
        <taxon>Eukaryota</taxon>
        <taxon>Metazoa</taxon>
        <taxon>Ecdysozoa</taxon>
        <taxon>Nematoda</taxon>
        <taxon>Chromadorea</taxon>
        <taxon>Rhabditida</taxon>
        <taxon>Tylenchina</taxon>
        <taxon>Tylenchomorpha</taxon>
        <taxon>Aphelenchoidea</taxon>
        <taxon>Aphelenchoididae</taxon>
        <taxon>Bursaphelenchus</taxon>
    </lineage>
</organism>
<dbReference type="Proteomes" id="UP000582659">
    <property type="component" value="Unassembled WGS sequence"/>
</dbReference>
<dbReference type="Pfam" id="PF16656">
    <property type="entry name" value="Pur_ac_phosph_N"/>
    <property type="match status" value="1"/>
</dbReference>
<dbReference type="SUPFAM" id="SSF56300">
    <property type="entry name" value="Metallo-dependent phosphatases"/>
    <property type="match status" value="1"/>
</dbReference>
<gene>
    <name evidence="5" type="ORF">BXYJ_LOCUS10204</name>
</gene>
<dbReference type="InterPro" id="IPR015914">
    <property type="entry name" value="PAPs_N"/>
</dbReference>
<feature type="signal peptide" evidence="2">
    <location>
        <begin position="1"/>
        <end position="20"/>
    </location>
</feature>
<dbReference type="Gene3D" id="2.60.40.380">
    <property type="entry name" value="Purple acid phosphatase-like, N-terminal"/>
    <property type="match status" value="1"/>
</dbReference>
<dbReference type="Pfam" id="PF00149">
    <property type="entry name" value="Metallophos"/>
    <property type="match status" value="1"/>
</dbReference>